<name>A0A2P2IHN5_RHIMU</name>
<organism evidence="1">
    <name type="scientific">Rhizophora mucronata</name>
    <name type="common">Asiatic mangrove</name>
    <dbReference type="NCBI Taxonomy" id="61149"/>
    <lineage>
        <taxon>Eukaryota</taxon>
        <taxon>Viridiplantae</taxon>
        <taxon>Streptophyta</taxon>
        <taxon>Embryophyta</taxon>
        <taxon>Tracheophyta</taxon>
        <taxon>Spermatophyta</taxon>
        <taxon>Magnoliopsida</taxon>
        <taxon>eudicotyledons</taxon>
        <taxon>Gunneridae</taxon>
        <taxon>Pentapetalae</taxon>
        <taxon>rosids</taxon>
        <taxon>fabids</taxon>
        <taxon>Malpighiales</taxon>
        <taxon>Rhizophoraceae</taxon>
        <taxon>Rhizophora</taxon>
    </lineage>
</organism>
<accession>A0A2P2IHN5</accession>
<dbReference type="EMBL" id="GGEC01000204">
    <property type="protein sequence ID" value="MBW80687.1"/>
    <property type="molecule type" value="Transcribed_RNA"/>
</dbReference>
<reference evidence="1" key="1">
    <citation type="submission" date="2018-02" db="EMBL/GenBank/DDBJ databases">
        <title>Rhizophora mucronata_Transcriptome.</title>
        <authorList>
            <person name="Meera S.P."/>
            <person name="Sreeshan A."/>
            <person name="Augustine A."/>
        </authorList>
    </citation>
    <scope>NUCLEOTIDE SEQUENCE</scope>
    <source>
        <tissue evidence="1">Leaf</tissue>
    </source>
</reference>
<sequence length="33" mass="3721">MEKMFDYVLPRTVNLGGKMKSAQSLFPPTCSMI</sequence>
<evidence type="ECO:0000313" key="1">
    <source>
        <dbReference type="EMBL" id="MBW80687.1"/>
    </source>
</evidence>
<protein>
    <submittedName>
        <fullName evidence="1">Uncharacterized protein</fullName>
    </submittedName>
</protein>
<dbReference type="AlphaFoldDB" id="A0A2P2IHN5"/>
<proteinExistence type="predicted"/>